<organism evidence="2 3">
    <name type="scientific">Protopolystoma xenopodis</name>
    <dbReference type="NCBI Taxonomy" id="117903"/>
    <lineage>
        <taxon>Eukaryota</taxon>
        <taxon>Metazoa</taxon>
        <taxon>Spiralia</taxon>
        <taxon>Lophotrochozoa</taxon>
        <taxon>Platyhelminthes</taxon>
        <taxon>Monogenea</taxon>
        <taxon>Polyopisthocotylea</taxon>
        <taxon>Polystomatidea</taxon>
        <taxon>Polystomatidae</taxon>
        <taxon>Protopolystoma</taxon>
    </lineage>
</organism>
<feature type="domain" description="Ig-like" evidence="1">
    <location>
        <begin position="76"/>
        <end position="177"/>
    </location>
</feature>
<name>A0A3S4ZFX5_9PLAT</name>
<protein>
    <recommendedName>
        <fullName evidence="1">Ig-like domain-containing protein</fullName>
    </recommendedName>
</protein>
<dbReference type="SMART" id="SM00409">
    <property type="entry name" value="IG"/>
    <property type="match status" value="2"/>
</dbReference>
<reference evidence="2" key="1">
    <citation type="submission" date="2018-11" db="EMBL/GenBank/DDBJ databases">
        <authorList>
            <consortium name="Pathogen Informatics"/>
        </authorList>
    </citation>
    <scope>NUCLEOTIDE SEQUENCE</scope>
</reference>
<dbReference type="InterPro" id="IPR003599">
    <property type="entry name" value="Ig_sub"/>
</dbReference>
<comment type="caution">
    <text evidence="2">The sequence shown here is derived from an EMBL/GenBank/DDBJ whole genome shotgun (WGS) entry which is preliminary data.</text>
</comment>
<dbReference type="AlphaFoldDB" id="A0A3S4ZFX5"/>
<accession>A0A3S4ZFX5</accession>
<evidence type="ECO:0000313" key="2">
    <source>
        <dbReference type="EMBL" id="VEL10477.1"/>
    </source>
</evidence>
<proteinExistence type="predicted"/>
<gene>
    <name evidence="2" type="ORF">PXEA_LOCUS3917</name>
</gene>
<dbReference type="InterPro" id="IPR036179">
    <property type="entry name" value="Ig-like_dom_sf"/>
</dbReference>
<evidence type="ECO:0000259" key="1">
    <source>
        <dbReference type="PROSITE" id="PS50835"/>
    </source>
</evidence>
<dbReference type="InterPro" id="IPR007110">
    <property type="entry name" value="Ig-like_dom"/>
</dbReference>
<dbReference type="PROSITE" id="PS50835">
    <property type="entry name" value="IG_LIKE"/>
    <property type="match status" value="1"/>
</dbReference>
<dbReference type="CDD" id="cd00096">
    <property type="entry name" value="Ig"/>
    <property type="match status" value="1"/>
</dbReference>
<dbReference type="Gene3D" id="2.60.40.10">
    <property type="entry name" value="Immunoglobulins"/>
    <property type="match status" value="2"/>
</dbReference>
<dbReference type="SUPFAM" id="SSF48726">
    <property type="entry name" value="Immunoglobulin"/>
    <property type="match status" value="2"/>
</dbReference>
<dbReference type="Proteomes" id="UP000784294">
    <property type="component" value="Unassembled WGS sequence"/>
</dbReference>
<evidence type="ECO:0000313" key="3">
    <source>
        <dbReference type="Proteomes" id="UP000784294"/>
    </source>
</evidence>
<sequence>MHCEGNEGDRSGWYFNNIPIEQHPVVNRSGNVEVNEHLKVSILALHRINPNNEGEYSCVVKGEKFLVRMRVELTILDLAVNPPSTDAREGDGIELHCVVTGASDSSIVQDIVWYFSPRDSFSPPVPLPVSGPGALFIRKDRGFTSFISSRSARPQMDGVYYCRLRSTPGREAKGDVKICEFYLTRKLIYNGIHPFIMRVFSA</sequence>
<keyword evidence="3" id="KW-1185">Reference proteome</keyword>
<dbReference type="InterPro" id="IPR013783">
    <property type="entry name" value="Ig-like_fold"/>
</dbReference>
<dbReference type="EMBL" id="CAAALY010009120">
    <property type="protein sequence ID" value="VEL10477.1"/>
    <property type="molecule type" value="Genomic_DNA"/>
</dbReference>